<evidence type="ECO:0000256" key="2">
    <source>
        <dbReference type="ARBA" id="ARBA00001719"/>
    </source>
</evidence>
<evidence type="ECO:0000256" key="26">
    <source>
        <dbReference type="ARBA" id="ARBA00045141"/>
    </source>
</evidence>
<keyword evidence="21" id="KW-0275">Fatty acid biosynthesis</keyword>
<keyword evidence="9" id="KW-0644">Prostaglandin metabolism</keyword>
<keyword evidence="16" id="KW-0276">Fatty acid metabolism</keyword>
<evidence type="ECO:0000256" key="22">
    <source>
        <dbReference type="ARBA" id="ARBA00023235"/>
    </source>
</evidence>
<reference key="1">
    <citation type="journal article" date="2007" name="Nature">
        <title>The medaka draft genome and insights into vertebrate genome evolution.</title>
        <authorList>
            <person name="Kasahara M."/>
            <person name="Naruse K."/>
            <person name="Sasaki S."/>
            <person name="Nakatani Y."/>
            <person name="Qu W."/>
            <person name="Ahsan B."/>
            <person name="Yamada T."/>
            <person name="Nagayasu Y."/>
            <person name="Doi K."/>
            <person name="Kasai Y."/>
            <person name="Jindo T."/>
            <person name="Kobayashi D."/>
            <person name="Shimada A."/>
            <person name="Toyoda A."/>
            <person name="Kuroki Y."/>
            <person name="Fujiyama A."/>
            <person name="Sasaki T."/>
            <person name="Shimizu A."/>
            <person name="Asakawa S."/>
            <person name="Shimizu N."/>
            <person name="Hashimoto S."/>
            <person name="Yang J."/>
            <person name="Lee Y."/>
            <person name="Matsushima K."/>
            <person name="Sugano S."/>
            <person name="Sakaizumi M."/>
            <person name="Narita T."/>
            <person name="Ohishi K."/>
            <person name="Haga S."/>
            <person name="Ohta F."/>
            <person name="Nomoto H."/>
            <person name="Nogata K."/>
            <person name="Morishita T."/>
            <person name="Endo T."/>
            <person name="Shin-I T."/>
            <person name="Takeda H."/>
            <person name="Morishita S."/>
            <person name="Kohara Y."/>
        </authorList>
    </citation>
    <scope>NUCLEOTIDE SEQUENCE [LARGE SCALE GENOMIC DNA]</scope>
    <source>
        <strain>Hd-rR</strain>
    </source>
</reference>
<evidence type="ECO:0000256" key="3">
    <source>
        <dbReference type="ARBA" id="ARBA00001971"/>
    </source>
</evidence>
<organism evidence="30 31">
    <name type="scientific">Oryzias latipes</name>
    <name type="common">Japanese rice fish</name>
    <name type="synonym">Japanese killifish</name>
    <dbReference type="NCBI Taxonomy" id="8090"/>
    <lineage>
        <taxon>Eukaryota</taxon>
        <taxon>Metazoa</taxon>
        <taxon>Chordata</taxon>
        <taxon>Craniata</taxon>
        <taxon>Vertebrata</taxon>
        <taxon>Euteleostomi</taxon>
        <taxon>Actinopterygii</taxon>
        <taxon>Neopterygii</taxon>
        <taxon>Teleostei</taxon>
        <taxon>Neoteleostei</taxon>
        <taxon>Acanthomorphata</taxon>
        <taxon>Ovalentaria</taxon>
        <taxon>Atherinomorphae</taxon>
        <taxon>Beloniformes</taxon>
        <taxon>Adrianichthyidae</taxon>
        <taxon>Oryziinae</taxon>
        <taxon>Oryzias</taxon>
    </lineage>
</organism>
<feature type="binding site" evidence="28">
    <location>
        <position position="134"/>
    </location>
    <ligand>
        <name>substrate</name>
    </ligand>
</feature>
<keyword evidence="17 29" id="KW-1133">Transmembrane helix</keyword>
<dbReference type="InterPro" id="IPR036396">
    <property type="entry name" value="Cyt_P450_sf"/>
</dbReference>
<evidence type="ECO:0000256" key="18">
    <source>
        <dbReference type="ARBA" id="ARBA00023004"/>
    </source>
</evidence>
<evidence type="ECO:0000313" key="31">
    <source>
        <dbReference type="Proteomes" id="UP000265180"/>
    </source>
</evidence>
<evidence type="ECO:0000256" key="10">
    <source>
        <dbReference type="ARBA" id="ARBA00022516"/>
    </source>
</evidence>
<keyword evidence="10" id="KW-0444">Lipid biosynthesis</keyword>
<dbReference type="InterPro" id="IPR001128">
    <property type="entry name" value="Cyt_P450"/>
</dbReference>
<reference evidence="30" key="3">
    <citation type="submission" date="2025-08" db="UniProtKB">
        <authorList>
            <consortium name="Ensembl"/>
        </authorList>
    </citation>
    <scope>IDENTIFICATION</scope>
    <source>
        <strain evidence="30">HNI</strain>
    </source>
</reference>
<dbReference type="GO" id="GO:0020037">
    <property type="term" value="F:heme binding"/>
    <property type="evidence" value="ECO:0007669"/>
    <property type="project" value="InterPro"/>
</dbReference>
<protein>
    <recommendedName>
        <fullName evidence="8">Prostacyclin synthase</fullName>
        <ecNumber evidence="7">4.2.1.152</ecNumber>
        <ecNumber evidence="6">5.3.99.4</ecNumber>
    </recommendedName>
    <alternativeName>
        <fullName evidence="25">Hydroperoxy icosatetraenoate dehydratase</fullName>
    </alternativeName>
    <alternativeName>
        <fullName evidence="24">Prostaglandin I2 synthase</fullName>
    </alternativeName>
</protein>
<comment type="similarity">
    <text evidence="5">Belongs to the cytochrome P450 family.</text>
</comment>
<feature type="binding site" evidence="28">
    <location>
        <position position="128"/>
    </location>
    <ligand>
        <name>substrate</name>
    </ligand>
</feature>
<keyword evidence="18 27" id="KW-0408">Iron</keyword>
<evidence type="ECO:0000313" key="30">
    <source>
        <dbReference type="Ensembl" id="ENSORLP00020006686.1"/>
    </source>
</evidence>
<evidence type="ECO:0000256" key="17">
    <source>
        <dbReference type="ARBA" id="ARBA00022989"/>
    </source>
</evidence>
<dbReference type="InterPro" id="IPR002403">
    <property type="entry name" value="Cyt_P450_E_grp-IV"/>
</dbReference>
<dbReference type="GO" id="GO:0005789">
    <property type="term" value="C:endoplasmic reticulum membrane"/>
    <property type="evidence" value="ECO:0007669"/>
    <property type="project" value="UniProtKB-SubCell"/>
</dbReference>
<dbReference type="GO" id="GO:0001516">
    <property type="term" value="P:prostaglandin biosynthetic process"/>
    <property type="evidence" value="ECO:0007669"/>
    <property type="project" value="UniProtKB-KW"/>
</dbReference>
<evidence type="ECO:0000256" key="14">
    <source>
        <dbReference type="ARBA" id="ARBA00022723"/>
    </source>
</evidence>
<dbReference type="EC" id="5.3.99.4" evidence="6"/>
<dbReference type="GO" id="GO:0008116">
    <property type="term" value="F:prostaglandin-I synthase activity"/>
    <property type="evidence" value="ECO:0007669"/>
    <property type="project" value="UniProtKB-EC"/>
</dbReference>
<evidence type="ECO:0000256" key="20">
    <source>
        <dbReference type="ARBA" id="ARBA00023136"/>
    </source>
</evidence>
<dbReference type="GO" id="GO:0005506">
    <property type="term" value="F:iron ion binding"/>
    <property type="evidence" value="ECO:0007669"/>
    <property type="project" value="InterPro"/>
</dbReference>
<feature type="binding site" evidence="28">
    <location>
        <position position="391"/>
    </location>
    <ligand>
        <name>substrate</name>
    </ligand>
</feature>
<keyword evidence="14 27" id="KW-0479">Metal-binding</keyword>
<dbReference type="PRINTS" id="PR00465">
    <property type="entry name" value="EP450IV"/>
</dbReference>
<comment type="catalytic activity">
    <reaction evidence="2">
        <text>a hydroperoxyeicosatetraenoate = an oxoeicosatetraenoate + H2O</text>
        <dbReference type="Rhea" id="RHEA:55556"/>
        <dbReference type="ChEBI" id="CHEBI:15377"/>
        <dbReference type="ChEBI" id="CHEBI:59720"/>
        <dbReference type="ChEBI" id="CHEBI:131859"/>
        <dbReference type="EC" id="4.2.1.152"/>
    </reaction>
    <physiologicalReaction direction="left-to-right" evidence="2">
        <dbReference type="Rhea" id="RHEA:55557"/>
    </physiologicalReaction>
</comment>
<evidence type="ECO:0000256" key="1">
    <source>
        <dbReference type="ARBA" id="ARBA00000463"/>
    </source>
</evidence>
<dbReference type="SUPFAM" id="SSF48264">
    <property type="entry name" value="Cytochrome P450"/>
    <property type="match status" value="1"/>
</dbReference>
<evidence type="ECO:0000256" key="25">
    <source>
        <dbReference type="ARBA" id="ARBA00033404"/>
    </source>
</evidence>
<reference evidence="30" key="4">
    <citation type="submission" date="2025-09" db="UniProtKB">
        <authorList>
            <consortium name="Ensembl"/>
        </authorList>
    </citation>
    <scope>IDENTIFICATION</scope>
    <source>
        <strain evidence="30">HNI</strain>
    </source>
</reference>
<evidence type="ECO:0000256" key="4">
    <source>
        <dbReference type="ARBA" id="ARBA00004389"/>
    </source>
</evidence>
<evidence type="ECO:0000256" key="21">
    <source>
        <dbReference type="ARBA" id="ARBA00023160"/>
    </source>
</evidence>
<evidence type="ECO:0000256" key="29">
    <source>
        <dbReference type="SAM" id="Phobius"/>
    </source>
</evidence>
<dbReference type="GO" id="GO:0004497">
    <property type="term" value="F:monooxygenase activity"/>
    <property type="evidence" value="ECO:0007669"/>
    <property type="project" value="InterPro"/>
</dbReference>
<keyword evidence="15" id="KW-0256">Endoplasmic reticulum</keyword>
<dbReference type="PIRSF" id="PIRSF000047">
    <property type="entry name" value="Cytochrome_CYPVIIA1"/>
    <property type="match status" value="1"/>
</dbReference>
<evidence type="ECO:0000256" key="23">
    <source>
        <dbReference type="ARBA" id="ARBA00023239"/>
    </source>
</evidence>
<accession>A0A3P9KE31</accession>
<keyword evidence="11" id="KW-0643">Prostaglandin biosynthesis</keyword>
<keyword evidence="22" id="KW-0413">Isomerase</keyword>
<comment type="function">
    <text evidence="26">Catalyzes the biosynthesis and metabolism of eicosanoids. Catalyzes the isomerization of prostaglandin H2 to prostacyclin (= prostaglandin I2), a potent mediator of vasodilation and inhibitor of platelet aggregation. Additionally, displays dehydratase activity, toward hydroperoxyeicosatetraenoates (HPETEs), especially toward (15S)-hydroperoxy-(5Z,8Z,11Z,13E)-eicosatetraenoate (15(S)-HPETE).</text>
</comment>
<sequence length="515" mass="58997">MVQPLVLTAALMLTSCLAARLWLKMIWLPVLTAVMMMMLTLFMTARRRSNREPPLDKGLIPWLGHALEFGKDASKFIKRMKEKHGNIFTVRAAGRYVTLLLDPHSYDAVIGDSESLDFTRYAQVLMERIFDLQLPHNQPDKVKEMMKRHFLGVNLSRLNSTMSRHLQAVLKAETPQNQRDWKEEGLFDLCYRLLFKAGYMGLFGGEKNNNSVDPSSIYDEYKKFDSLLTKMARGTLKAEEKKAATGLQRRLWELLAQAGQTEDCGSSPWLHAYRRLLEGDGVDEETQRKAMLMQLWATQGNVGPAAFWLLGYLLTNPEALKAVQREFGQMRHMETFSTTSTDKSVNTPVFDSALEETLRLTAAPFITREVVQEKILCMADGQEYLLRKGDRLCLFPFISPQMDPEIYHEPQKFKYDRFLNEDGSVKKDFYKGGKKLKYYTMPWGAGTNGCVGKSFAISTIRQFVYMLLTNYSLELCDPNAQLPEINASRYGFGMLQPEGDLPVRYRPKKCTLEKQ</sequence>
<evidence type="ECO:0000256" key="11">
    <source>
        <dbReference type="ARBA" id="ARBA00022585"/>
    </source>
</evidence>
<dbReference type="GO" id="GO:0016705">
    <property type="term" value="F:oxidoreductase activity, acting on paired donors, with incorporation or reduction of molecular oxygen"/>
    <property type="evidence" value="ECO:0007669"/>
    <property type="project" value="InterPro"/>
</dbReference>
<dbReference type="Pfam" id="PF00067">
    <property type="entry name" value="p450"/>
    <property type="match status" value="1"/>
</dbReference>
<dbReference type="InterPro" id="IPR024204">
    <property type="entry name" value="Cyt_P450_CYP7A1-type"/>
</dbReference>
<evidence type="ECO:0000256" key="16">
    <source>
        <dbReference type="ARBA" id="ARBA00022832"/>
    </source>
</evidence>
<dbReference type="Gene3D" id="1.10.630.10">
    <property type="entry name" value="Cytochrome P450"/>
    <property type="match status" value="1"/>
</dbReference>
<dbReference type="Ensembl" id="ENSORLT00020004159.1">
    <property type="protein sequence ID" value="ENSORLP00020006686.1"/>
    <property type="gene ID" value="ENSORLG00020007550.1"/>
</dbReference>
<evidence type="ECO:0000256" key="15">
    <source>
        <dbReference type="ARBA" id="ARBA00022824"/>
    </source>
</evidence>
<evidence type="ECO:0000256" key="24">
    <source>
        <dbReference type="ARBA" id="ARBA00031205"/>
    </source>
</evidence>
<dbReference type="FunFam" id="1.10.630.10:FF:000025">
    <property type="entry name" value="Prostaglandin I2 (prostacyclin) synthase"/>
    <property type="match status" value="1"/>
</dbReference>
<name>A0A3P9KE31_ORYLA</name>
<keyword evidence="12 27" id="KW-0349">Heme</keyword>
<keyword evidence="23" id="KW-0456">Lyase</keyword>
<evidence type="ECO:0000256" key="12">
    <source>
        <dbReference type="ARBA" id="ARBA00022617"/>
    </source>
</evidence>
<comment type="cofactor">
    <cofactor evidence="3 27">
        <name>heme</name>
        <dbReference type="ChEBI" id="CHEBI:30413"/>
    </cofactor>
</comment>
<feature type="binding site" description="axial binding residue" evidence="27">
    <location>
        <position position="450"/>
    </location>
    <ligand>
        <name>heme</name>
        <dbReference type="ChEBI" id="CHEBI:30413"/>
    </ligand>
    <ligandPart>
        <name>Fe</name>
        <dbReference type="ChEBI" id="CHEBI:18248"/>
    </ligandPart>
</feature>
<evidence type="ECO:0000256" key="5">
    <source>
        <dbReference type="ARBA" id="ARBA00010617"/>
    </source>
</evidence>
<evidence type="ECO:0000256" key="27">
    <source>
        <dbReference type="PIRSR" id="PIRSR000047-1"/>
    </source>
</evidence>
<comment type="subcellular location">
    <subcellularLocation>
        <location evidence="4">Endoplasmic reticulum membrane</location>
        <topology evidence="4">Single-pass membrane protein</topology>
    </subcellularLocation>
</comment>
<keyword evidence="19" id="KW-0443">Lipid metabolism</keyword>
<dbReference type="GO" id="GO:0106256">
    <property type="term" value="F:hydroperoxy icosatetraenoate dehydratase activity"/>
    <property type="evidence" value="ECO:0007669"/>
    <property type="project" value="UniProtKB-EC"/>
</dbReference>
<dbReference type="PANTHER" id="PTHR24306:SF4">
    <property type="entry name" value="PROSTACYCLIN SYNTHASE"/>
    <property type="match status" value="1"/>
</dbReference>
<dbReference type="Proteomes" id="UP000265180">
    <property type="component" value="Chromosome 5"/>
</dbReference>
<feature type="transmembrane region" description="Helical" evidence="29">
    <location>
        <begin position="28"/>
        <end position="45"/>
    </location>
</feature>
<keyword evidence="13 29" id="KW-0812">Transmembrane</keyword>
<evidence type="ECO:0000256" key="19">
    <source>
        <dbReference type="ARBA" id="ARBA00023098"/>
    </source>
</evidence>
<evidence type="ECO:0000256" key="8">
    <source>
        <dbReference type="ARBA" id="ARBA00017409"/>
    </source>
</evidence>
<comment type="catalytic activity">
    <reaction evidence="1">
        <text>prostaglandin H2 = prostaglandin I2</text>
        <dbReference type="Rhea" id="RHEA:23580"/>
        <dbReference type="ChEBI" id="CHEBI:57403"/>
        <dbReference type="ChEBI" id="CHEBI:57405"/>
        <dbReference type="EC" id="5.3.99.4"/>
    </reaction>
    <physiologicalReaction direction="left-to-right" evidence="1">
        <dbReference type="Rhea" id="RHEA:23581"/>
    </physiologicalReaction>
</comment>
<evidence type="ECO:0000256" key="13">
    <source>
        <dbReference type="ARBA" id="ARBA00022692"/>
    </source>
</evidence>
<evidence type="ECO:0000256" key="6">
    <source>
        <dbReference type="ARBA" id="ARBA00012204"/>
    </source>
</evidence>
<reference evidence="30 31" key="2">
    <citation type="submission" date="2017-04" db="EMBL/GenBank/DDBJ databases">
        <title>CpG methylation of centromeres and impact of large insertions on vertebrate speciation.</title>
        <authorList>
            <person name="Ichikawa K."/>
            <person name="Yoshimura J."/>
            <person name="Morishita S."/>
        </authorList>
    </citation>
    <scope>NUCLEOTIDE SEQUENCE</scope>
    <source>
        <strain evidence="30 31">HNI</strain>
    </source>
</reference>
<dbReference type="EC" id="4.2.1.152" evidence="7"/>
<dbReference type="AlphaFoldDB" id="A0A3P9KE31"/>
<evidence type="ECO:0000256" key="28">
    <source>
        <dbReference type="PIRSR" id="PIRSR000047-2"/>
    </source>
</evidence>
<evidence type="ECO:0000256" key="9">
    <source>
        <dbReference type="ARBA" id="ARBA00022501"/>
    </source>
</evidence>
<proteinExistence type="inferred from homology"/>
<keyword evidence="20 29" id="KW-0472">Membrane</keyword>
<dbReference type="PANTHER" id="PTHR24306">
    <property type="match status" value="1"/>
</dbReference>
<evidence type="ECO:0000256" key="7">
    <source>
        <dbReference type="ARBA" id="ARBA00013084"/>
    </source>
</evidence>
<feature type="binding site" evidence="28">
    <location>
        <position position="301"/>
    </location>
    <ligand>
        <name>substrate</name>
    </ligand>
</feature>